<dbReference type="FunFam" id="1.25.40.20:FF:000181">
    <property type="entry name" value="Nanchung, isoform A"/>
    <property type="match status" value="1"/>
</dbReference>
<protein>
    <recommendedName>
        <fullName evidence="16">Ion transport domain-containing protein</fullName>
    </recommendedName>
</protein>
<feature type="transmembrane region" description="Helical" evidence="15">
    <location>
        <begin position="490"/>
        <end position="512"/>
    </location>
</feature>
<feature type="repeat" description="ANK" evidence="13">
    <location>
        <begin position="267"/>
        <end position="299"/>
    </location>
</feature>
<name>G0N8S8_CAEBE</name>
<keyword evidence="5" id="KW-0107">Calcium channel</keyword>
<dbReference type="GO" id="GO:0005262">
    <property type="term" value="F:calcium channel activity"/>
    <property type="evidence" value="ECO:0007669"/>
    <property type="project" value="UniProtKB-KW"/>
</dbReference>
<evidence type="ECO:0000256" key="10">
    <source>
        <dbReference type="ARBA" id="ARBA00023065"/>
    </source>
</evidence>
<evidence type="ECO:0000313" key="17">
    <source>
        <dbReference type="EMBL" id="EGT55260.1"/>
    </source>
</evidence>
<dbReference type="InterPro" id="IPR005821">
    <property type="entry name" value="Ion_trans_dom"/>
</dbReference>
<feature type="domain" description="Ion transport" evidence="16">
    <location>
        <begin position="550"/>
        <end position="715"/>
    </location>
</feature>
<proteinExistence type="predicted"/>
<dbReference type="EMBL" id="GL379850">
    <property type="protein sequence ID" value="EGT55260.1"/>
    <property type="molecule type" value="Genomic_DNA"/>
</dbReference>
<evidence type="ECO:0000256" key="3">
    <source>
        <dbReference type="ARBA" id="ARBA00022475"/>
    </source>
</evidence>
<dbReference type="InterPro" id="IPR036770">
    <property type="entry name" value="Ankyrin_rpt-contain_sf"/>
</dbReference>
<dbReference type="InterPro" id="IPR002110">
    <property type="entry name" value="Ankyrin_rpt"/>
</dbReference>
<evidence type="ECO:0000256" key="13">
    <source>
        <dbReference type="PROSITE-ProRule" id="PRU00023"/>
    </source>
</evidence>
<dbReference type="PANTHER" id="PTHR10582">
    <property type="entry name" value="TRANSIENT RECEPTOR POTENTIAL ION CHANNEL PROTEIN"/>
    <property type="match status" value="1"/>
</dbReference>
<keyword evidence="7" id="KW-0677">Repeat</keyword>
<evidence type="ECO:0000256" key="4">
    <source>
        <dbReference type="ARBA" id="ARBA00022568"/>
    </source>
</evidence>
<evidence type="ECO:0000256" key="7">
    <source>
        <dbReference type="ARBA" id="ARBA00022737"/>
    </source>
</evidence>
<keyword evidence="2" id="KW-0813">Transport</keyword>
<feature type="transmembrane region" description="Helical" evidence="15">
    <location>
        <begin position="605"/>
        <end position="624"/>
    </location>
</feature>
<feature type="transmembrane region" description="Helical" evidence="15">
    <location>
        <begin position="687"/>
        <end position="709"/>
    </location>
</feature>
<dbReference type="InParanoid" id="G0N8S8"/>
<evidence type="ECO:0000256" key="8">
    <source>
        <dbReference type="ARBA" id="ARBA00022837"/>
    </source>
</evidence>
<dbReference type="PROSITE" id="PS50297">
    <property type="entry name" value="ANK_REP_REGION"/>
    <property type="match status" value="3"/>
</dbReference>
<keyword evidence="10" id="KW-0406">Ion transport</keyword>
<dbReference type="HOGENOM" id="CLU_004840_1_0_1"/>
<feature type="transmembrane region" description="Helical" evidence="15">
    <location>
        <begin position="577"/>
        <end position="598"/>
    </location>
</feature>
<dbReference type="SUPFAM" id="SSF48403">
    <property type="entry name" value="Ankyrin repeat"/>
    <property type="match status" value="1"/>
</dbReference>
<dbReference type="OrthoDB" id="533508at2759"/>
<keyword evidence="4" id="KW-0109">Calcium transport</keyword>
<sequence>MGTNSSKVTDGGDQAEKMARTISENKNIYKMVDMHGGGVLIKLARKCKEIGSFEMLDAYLDQEVRKFMYNGGKGKLMPVAELVKERNKERNAKLGAFSRKKGKGKSGPNILDEFDQAQAEMGGDLKKALKLLDGGGKGGKSESKYREMVWSLDDRGSMGENLLCICLLQGGALHNIIAKRLIHFFPKLINDICTSEDYYGLSPLHLAIVNQDAQFTSLLIRLGADLNQRCYGAFFCADDQKASRTDSLEHEFVELTKNTNYTGSMYFGEYPLSFAVCTGHHDLLRMLLAKKANINAQDTNGNTPLHLCVIHDKMDMLDAVLEAGGNVRISNKQNLTPLTLAARLAKKTMFDKILQLECEKVWTYGASQCVAIPLTKIDTIDETTGEMNDTSALSLVVYGESTQHLELMDGLIEQILDEKWKAYGRALWLSTVFLFRNSKNNLNFQHITRGRINDDGETESSNSTNYLQWHPIDTQCHLMYYSEWPWYHGWFRLGCELMTLFVMLIQILFDLGDIRRIGFQKWFNFLKAFPAKLMFKGAFLFILISVPCRLACSFHEIFLAIDNTMAIISVLLVTQHFLYYMRAIPFVGPFVLMVYTIIATDLVRFAMIYSIFLVGFSQSFYLIFTSCEREANLIKLTDPNGSEFNNIMQNPIDALLRTFIMTIGEFSVLYREMAACDNFWMKWIGKIIFLIFETFVSILQFNLLIAMMTRTYETIFLTRKEWKRQWAQVILMLEMGLTPESRKMHLLRYTRPTGINKRVRSYVVVSKGDGEKTEKEELAAREAKEEQKREERKQLLRKKQRVITVILNSISLLNLQEHEIKAKALALMSAKLKTEVKKRRILRQQTVDANSKL</sequence>
<feature type="coiled-coil region" evidence="14">
    <location>
        <begin position="773"/>
        <end position="801"/>
    </location>
</feature>
<dbReference type="eggNOG" id="KOG3676">
    <property type="taxonomic scope" value="Eukaryota"/>
</dbReference>
<feature type="repeat" description="ANK" evidence="13">
    <location>
        <begin position="199"/>
        <end position="231"/>
    </location>
</feature>
<keyword evidence="13" id="KW-0040">ANK repeat</keyword>
<dbReference type="PROSITE" id="PS50088">
    <property type="entry name" value="ANK_REPEAT"/>
    <property type="match status" value="3"/>
</dbReference>
<dbReference type="GO" id="GO:0097604">
    <property type="term" value="F:temperature-gated cation channel activity"/>
    <property type="evidence" value="ECO:0007669"/>
    <property type="project" value="EnsemblMetazoa"/>
</dbReference>
<dbReference type="OMA" id="MIYSIFL"/>
<evidence type="ECO:0000256" key="6">
    <source>
        <dbReference type="ARBA" id="ARBA00022692"/>
    </source>
</evidence>
<comment type="subcellular location">
    <subcellularLocation>
        <location evidence="1">Cell membrane</location>
        <topology evidence="1">Multi-pass membrane protein</topology>
    </subcellularLocation>
</comment>
<evidence type="ECO:0000256" key="15">
    <source>
        <dbReference type="SAM" id="Phobius"/>
    </source>
</evidence>
<dbReference type="Proteomes" id="UP000008068">
    <property type="component" value="Unassembled WGS sequence"/>
</dbReference>
<dbReference type="GO" id="GO:0098703">
    <property type="term" value="P:calcium ion import across plasma membrane"/>
    <property type="evidence" value="ECO:0007669"/>
    <property type="project" value="TreeGrafter"/>
</dbReference>
<dbReference type="GO" id="GO:0005886">
    <property type="term" value="C:plasma membrane"/>
    <property type="evidence" value="ECO:0007669"/>
    <property type="project" value="UniProtKB-SubCell"/>
</dbReference>
<evidence type="ECO:0000313" key="18">
    <source>
        <dbReference type="Proteomes" id="UP000008068"/>
    </source>
</evidence>
<dbReference type="InterPro" id="IPR024862">
    <property type="entry name" value="TRPV"/>
</dbReference>
<dbReference type="Pfam" id="PF00023">
    <property type="entry name" value="Ank"/>
    <property type="match status" value="1"/>
</dbReference>
<organism evidence="18">
    <name type="scientific">Caenorhabditis brenneri</name>
    <name type="common">Nematode worm</name>
    <dbReference type="NCBI Taxonomy" id="135651"/>
    <lineage>
        <taxon>Eukaryota</taxon>
        <taxon>Metazoa</taxon>
        <taxon>Ecdysozoa</taxon>
        <taxon>Nematoda</taxon>
        <taxon>Chromadorea</taxon>
        <taxon>Rhabditida</taxon>
        <taxon>Rhabditina</taxon>
        <taxon>Rhabditomorpha</taxon>
        <taxon>Rhabditoidea</taxon>
        <taxon>Rhabditidae</taxon>
        <taxon>Peloderinae</taxon>
        <taxon>Caenorhabditis</taxon>
    </lineage>
</organism>
<dbReference type="AlphaFoldDB" id="G0N8S8"/>
<evidence type="ECO:0000256" key="11">
    <source>
        <dbReference type="ARBA" id="ARBA00023136"/>
    </source>
</evidence>
<dbReference type="FunCoup" id="G0N8S8">
    <property type="interactions" value="11"/>
</dbReference>
<keyword evidence="18" id="KW-1185">Reference proteome</keyword>
<evidence type="ECO:0000256" key="14">
    <source>
        <dbReference type="SAM" id="Coils"/>
    </source>
</evidence>
<evidence type="ECO:0000256" key="5">
    <source>
        <dbReference type="ARBA" id="ARBA00022673"/>
    </source>
</evidence>
<keyword evidence="12" id="KW-0407">Ion channel</keyword>
<evidence type="ECO:0000256" key="2">
    <source>
        <dbReference type="ARBA" id="ARBA00022448"/>
    </source>
</evidence>
<keyword evidence="6 15" id="KW-0812">Transmembrane</keyword>
<evidence type="ECO:0000256" key="1">
    <source>
        <dbReference type="ARBA" id="ARBA00004651"/>
    </source>
</evidence>
<dbReference type="Pfam" id="PF00520">
    <property type="entry name" value="Ion_trans"/>
    <property type="match status" value="1"/>
</dbReference>
<gene>
    <name evidence="17" type="ORF">CAEBREN_26274</name>
</gene>
<dbReference type="GO" id="GO:0010286">
    <property type="term" value="P:heat acclimation"/>
    <property type="evidence" value="ECO:0007669"/>
    <property type="project" value="EnsemblMetazoa"/>
</dbReference>
<keyword evidence="11 15" id="KW-0472">Membrane</keyword>
<dbReference type="STRING" id="135651.G0N8S8"/>
<keyword evidence="8" id="KW-0106">Calcium</keyword>
<evidence type="ECO:0000256" key="12">
    <source>
        <dbReference type="ARBA" id="ARBA00023303"/>
    </source>
</evidence>
<reference evidence="18" key="1">
    <citation type="submission" date="2011-07" db="EMBL/GenBank/DDBJ databases">
        <authorList>
            <consortium name="Caenorhabditis brenneri Sequencing and Analysis Consortium"/>
            <person name="Wilson R.K."/>
        </authorList>
    </citation>
    <scope>NUCLEOTIDE SEQUENCE [LARGE SCALE GENOMIC DNA]</scope>
    <source>
        <strain evidence="18">PB2801</strain>
    </source>
</reference>
<evidence type="ECO:0000259" key="16">
    <source>
        <dbReference type="Pfam" id="PF00520"/>
    </source>
</evidence>
<keyword evidence="9 15" id="KW-1133">Transmembrane helix</keyword>
<evidence type="ECO:0000256" key="9">
    <source>
        <dbReference type="ARBA" id="ARBA00022989"/>
    </source>
</evidence>
<dbReference type="Pfam" id="PF12796">
    <property type="entry name" value="Ank_2"/>
    <property type="match status" value="1"/>
</dbReference>
<accession>G0N8S8</accession>
<feature type="transmembrane region" description="Helical" evidence="15">
    <location>
        <begin position="533"/>
        <end position="557"/>
    </location>
</feature>
<feature type="repeat" description="ANK" evidence="13">
    <location>
        <begin position="300"/>
        <end position="332"/>
    </location>
</feature>
<keyword evidence="3" id="KW-1003">Cell membrane</keyword>
<dbReference type="Gene3D" id="1.25.40.20">
    <property type="entry name" value="Ankyrin repeat-containing domain"/>
    <property type="match status" value="1"/>
</dbReference>
<keyword evidence="14" id="KW-0175">Coiled coil</keyword>
<dbReference type="SMART" id="SM00248">
    <property type="entry name" value="ANK"/>
    <property type="match status" value="4"/>
</dbReference>
<dbReference type="PANTHER" id="PTHR10582:SF19">
    <property type="entry name" value="ION TRANSPORT DOMAIN-CONTAINING PROTEIN"/>
    <property type="match status" value="1"/>
</dbReference>